<evidence type="ECO:0000313" key="1">
    <source>
        <dbReference type="EMBL" id="KKL06143.1"/>
    </source>
</evidence>
<comment type="caution">
    <text evidence="1">The sequence shown here is derived from an EMBL/GenBank/DDBJ whole genome shotgun (WGS) entry which is preliminary data.</text>
</comment>
<proteinExistence type="predicted"/>
<protein>
    <submittedName>
        <fullName evidence="1">Uncharacterized protein</fullName>
    </submittedName>
</protein>
<gene>
    <name evidence="1" type="ORF">LCGC14_2598970</name>
</gene>
<dbReference type="AlphaFoldDB" id="A0A0F9D201"/>
<reference evidence="1" key="1">
    <citation type="journal article" date="2015" name="Nature">
        <title>Complex archaea that bridge the gap between prokaryotes and eukaryotes.</title>
        <authorList>
            <person name="Spang A."/>
            <person name="Saw J.H."/>
            <person name="Jorgensen S.L."/>
            <person name="Zaremba-Niedzwiedzka K."/>
            <person name="Martijn J."/>
            <person name="Lind A.E."/>
            <person name="van Eijk R."/>
            <person name="Schleper C."/>
            <person name="Guy L."/>
            <person name="Ettema T.J."/>
        </authorList>
    </citation>
    <scope>NUCLEOTIDE SEQUENCE</scope>
</reference>
<organism evidence="1">
    <name type="scientific">marine sediment metagenome</name>
    <dbReference type="NCBI Taxonomy" id="412755"/>
    <lineage>
        <taxon>unclassified sequences</taxon>
        <taxon>metagenomes</taxon>
        <taxon>ecological metagenomes</taxon>
    </lineage>
</organism>
<sequence length="171" mass="17876">MATGKDFLMDHHIVSAFEVKADAFLGGIDTDSVSLRDYDQATLVIFTGAIEDAAISNLVTFKASTDNAQAGATAMAWHRRDSLSSSTVDAWGDLTAVAAAGFNFADVVATGVANAIWYGSVTAAEVQAALADAEFVHATIDETVDKTITAGGLWILSKARYPGMTPKTAIV</sequence>
<dbReference type="EMBL" id="LAZR01043828">
    <property type="protein sequence ID" value="KKL06143.1"/>
    <property type="molecule type" value="Genomic_DNA"/>
</dbReference>
<accession>A0A0F9D201</accession>
<name>A0A0F9D201_9ZZZZ</name>